<dbReference type="EMBL" id="BAAABU010000028">
    <property type="protein sequence ID" value="GAA0259141.1"/>
    <property type="molecule type" value="Genomic_DNA"/>
</dbReference>
<comment type="caution">
    <text evidence="5">The sequence shown here is derived from an EMBL/GenBank/DDBJ whole genome shotgun (WGS) entry which is preliminary data.</text>
</comment>
<organism evidence="5 6">
    <name type="scientific">Saccharothrix mutabilis subsp. mutabilis</name>
    <dbReference type="NCBI Taxonomy" id="66855"/>
    <lineage>
        <taxon>Bacteria</taxon>
        <taxon>Bacillati</taxon>
        <taxon>Actinomycetota</taxon>
        <taxon>Actinomycetes</taxon>
        <taxon>Pseudonocardiales</taxon>
        <taxon>Pseudonocardiaceae</taxon>
        <taxon>Saccharothrix</taxon>
    </lineage>
</organism>
<feature type="domain" description="Recombinase" evidence="3">
    <location>
        <begin position="146"/>
        <end position="236"/>
    </location>
</feature>
<sequence length="485" mass="54209">MLVREPVSLIAPRFAAYGVDLWVPELGGKYDQRNPSHKMLMSVLGGVSESERQHVQARVRAAMDAQVVNEGRHQGGRAPYGYVRWTVVRTRTHGRRRRDTDCECWWWTSRRRKWCGASSPSTCPERRVTALLPMDNRDGVPCPSARRPEQNRHRITDGWQGSTVRSILENPRYTGYAFFGRWTRQETLLDPDDVAAGHVIRFRRSVPEKVVQSRKPTHPKIINVENFVEAQLLRRSRAAGGLAASRKLERGPKAAKRPYPLRGRVRCGYCTRRMEGTPRATRTYYRCSARTLVPGSPALNGHPKNVYLPETAVLEPLGKWLSGLFAPENVDQTLSALVESQDKVGSSDNGHEAAKKRLEAAEGRLRRFQQAIASGIDPAALVEAVNEAQAQRAAAKAELEGVSAPGGVSDAEIYAMIDSFGDVHEIIKRADAAKLEQLFAELRLEMVYNAEGRTVDVTIRPAGRVSARVREVCPNTRPWGISHSR</sequence>
<evidence type="ECO:0000313" key="5">
    <source>
        <dbReference type="EMBL" id="GAA0259141.1"/>
    </source>
</evidence>
<dbReference type="Proteomes" id="UP001500416">
    <property type="component" value="Unassembled WGS sequence"/>
</dbReference>
<dbReference type="PANTHER" id="PTHR30461:SF2">
    <property type="entry name" value="SERINE RECOMBINASE PINE-RELATED"/>
    <property type="match status" value="1"/>
</dbReference>
<keyword evidence="6" id="KW-1185">Reference proteome</keyword>
<dbReference type="Pfam" id="PF07508">
    <property type="entry name" value="Recombinase"/>
    <property type="match status" value="1"/>
</dbReference>
<protein>
    <submittedName>
        <fullName evidence="5">Recombinase family protein</fullName>
    </submittedName>
</protein>
<proteinExistence type="predicted"/>
<dbReference type="InterPro" id="IPR025827">
    <property type="entry name" value="Zn_ribbon_recom_dom"/>
</dbReference>
<evidence type="ECO:0000313" key="6">
    <source>
        <dbReference type="Proteomes" id="UP001500416"/>
    </source>
</evidence>
<keyword evidence="2" id="KW-0233">DNA recombination</keyword>
<evidence type="ECO:0000256" key="1">
    <source>
        <dbReference type="ARBA" id="ARBA00023125"/>
    </source>
</evidence>
<keyword evidence="1" id="KW-0238">DNA-binding</keyword>
<dbReference type="InterPro" id="IPR050639">
    <property type="entry name" value="SSR_resolvase"/>
</dbReference>
<feature type="domain" description="Recombinase zinc beta ribbon" evidence="4">
    <location>
        <begin position="260"/>
        <end position="291"/>
    </location>
</feature>
<gene>
    <name evidence="5" type="ORF">GCM10010492_70160</name>
</gene>
<evidence type="ECO:0000259" key="3">
    <source>
        <dbReference type="Pfam" id="PF07508"/>
    </source>
</evidence>
<reference evidence="5 6" key="1">
    <citation type="journal article" date="2019" name="Int. J. Syst. Evol. Microbiol.">
        <title>The Global Catalogue of Microorganisms (GCM) 10K type strain sequencing project: providing services to taxonomists for standard genome sequencing and annotation.</title>
        <authorList>
            <consortium name="The Broad Institute Genomics Platform"/>
            <consortium name="The Broad Institute Genome Sequencing Center for Infectious Disease"/>
            <person name="Wu L."/>
            <person name="Ma J."/>
        </authorList>
    </citation>
    <scope>NUCLEOTIDE SEQUENCE [LARGE SCALE GENOMIC DNA]</scope>
    <source>
        <strain evidence="5 6">JCM 3380</strain>
    </source>
</reference>
<dbReference type="InterPro" id="IPR011109">
    <property type="entry name" value="DNA_bind_recombinase_dom"/>
</dbReference>
<dbReference type="Gene3D" id="3.90.1750.20">
    <property type="entry name" value="Putative Large Serine Recombinase, Chain B, Domain 2"/>
    <property type="match status" value="1"/>
</dbReference>
<evidence type="ECO:0000259" key="4">
    <source>
        <dbReference type="Pfam" id="PF13408"/>
    </source>
</evidence>
<accession>A0ABN0URL1</accession>
<dbReference type="InterPro" id="IPR038109">
    <property type="entry name" value="DNA_bind_recomb_sf"/>
</dbReference>
<evidence type="ECO:0000256" key="2">
    <source>
        <dbReference type="ARBA" id="ARBA00023172"/>
    </source>
</evidence>
<dbReference type="Pfam" id="PF13408">
    <property type="entry name" value="Zn_ribbon_recom"/>
    <property type="match status" value="1"/>
</dbReference>
<name>A0ABN0URL1_9PSEU</name>
<dbReference type="PANTHER" id="PTHR30461">
    <property type="entry name" value="DNA-INVERTASE FROM LAMBDOID PROPHAGE"/>
    <property type="match status" value="1"/>
</dbReference>